<keyword evidence="1" id="KW-0472">Membrane</keyword>
<proteinExistence type="predicted"/>
<sequence length="209" mass="22802">MKRTNVGIMFSVLILVCIVGFFFVLSKLQVIQDEVRNVALNLDIFSSGITSVPETVTPASDEATTTLAEPRRTYEGSVVIPTAILFQIESSPLLSPTTQLTVSVEKVSKAKDGFLTLHIKTFTNRATSYSAFDPGNFFELVEPSRSNQKPVHVRGAFDSMPPQSAVEGEVVFKIDSGRTEAVLKVDSGDGGTYYEFDFTNGTYKEAILG</sequence>
<evidence type="ECO:0000313" key="2">
    <source>
        <dbReference type="EMBL" id="KKN08653.1"/>
    </source>
</evidence>
<comment type="caution">
    <text evidence="2">The sequence shown here is derived from an EMBL/GenBank/DDBJ whole genome shotgun (WGS) entry which is preliminary data.</text>
</comment>
<dbReference type="AlphaFoldDB" id="A0A0F9QTW4"/>
<protein>
    <submittedName>
        <fullName evidence="2">Uncharacterized protein</fullName>
    </submittedName>
</protein>
<name>A0A0F9QTW4_9ZZZZ</name>
<keyword evidence="1" id="KW-0812">Transmembrane</keyword>
<accession>A0A0F9QTW4</accession>
<organism evidence="2">
    <name type="scientific">marine sediment metagenome</name>
    <dbReference type="NCBI Taxonomy" id="412755"/>
    <lineage>
        <taxon>unclassified sequences</taxon>
        <taxon>metagenomes</taxon>
        <taxon>ecological metagenomes</taxon>
    </lineage>
</organism>
<reference evidence="2" key="1">
    <citation type="journal article" date="2015" name="Nature">
        <title>Complex archaea that bridge the gap between prokaryotes and eukaryotes.</title>
        <authorList>
            <person name="Spang A."/>
            <person name="Saw J.H."/>
            <person name="Jorgensen S.L."/>
            <person name="Zaremba-Niedzwiedzka K."/>
            <person name="Martijn J."/>
            <person name="Lind A.E."/>
            <person name="van Eijk R."/>
            <person name="Schleper C."/>
            <person name="Guy L."/>
            <person name="Ettema T.J."/>
        </authorList>
    </citation>
    <scope>NUCLEOTIDE SEQUENCE</scope>
</reference>
<feature type="transmembrane region" description="Helical" evidence="1">
    <location>
        <begin position="6"/>
        <end position="26"/>
    </location>
</feature>
<dbReference type="EMBL" id="LAZR01004430">
    <property type="protein sequence ID" value="KKN08653.1"/>
    <property type="molecule type" value="Genomic_DNA"/>
</dbReference>
<gene>
    <name evidence="2" type="ORF">LCGC14_1054520</name>
</gene>
<evidence type="ECO:0000256" key="1">
    <source>
        <dbReference type="SAM" id="Phobius"/>
    </source>
</evidence>
<keyword evidence="1" id="KW-1133">Transmembrane helix</keyword>